<organism evidence="1 2">
    <name type="scientific">Colletotrichum truncatum</name>
    <name type="common">Anthracnose fungus</name>
    <name type="synonym">Colletotrichum capsici</name>
    <dbReference type="NCBI Taxonomy" id="5467"/>
    <lineage>
        <taxon>Eukaryota</taxon>
        <taxon>Fungi</taxon>
        <taxon>Dikarya</taxon>
        <taxon>Ascomycota</taxon>
        <taxon>Pezizomycotina</taxon>
        <taxon>Sordariomycetes</taxon>
        <taxon>Hypocreomycetidae</taxon>
        <taxon>Glomerellales</taxon>
        <taxon>Glomerellaceae</taxon>
        <taxon>Colletotrichum</taxon>
        <taxon>Colletotrichum truncatum species complex</taxon>
    </lineage>
</organism>
<gene>
    <name evidence="1" type="ORF">CTRU02_208584</name>
</gene>
<protein>
    <submittedName>
        <fullName evidence="1">Uncharacterized protein</fullName>
    </submittedName>
</protein>
<reference evidence="1 2" key="1">
    <citation type="journal article" date="2020" name="Phytopathology">
        <title>Genome Sequence Resources of Colletotrichum truncatum, C. plurivorum, C. musicola, and C. sojae: Four Species Pathogenic to Soybean (Glycine max).</title>
        <authorList>
            <person name="Rogerio F."/>
            <person name="Boufleur T.R."/>
            <person name="Ciampi-Guillardi M."/>
            <person name="Sukno S.A."/>
            <person name="Thon M.R."/>
            <person name="Massola Junior N.S."/>
            <person name="Baroncelli R."/>
        </authorList>
    </citation>
    <scope>NUCLEOTIDE SEQUENCE [LARGE SCALE GENOMIC DNA]</scope>
    <source>
        <strain evidence="1 2">CMES1059</strain>
    </source>
</reference>
<name>A0ACC3YWW1_COLTU</name>
<sequence>MTPQKCIALAQGRRYSGVFFDTCYGSESLEATTFVQGTGCSIPCPGDPTQICGGNAAAVNGTRLGTRHLLRPRLLKRAAPPNVLLTIYEIAIVLPGSTVISSGVTVEVPPTTIVGQVVTVPGPNVVVSIPATVAVSGPPTGAIVLGGPNTIVPPVVTVVTTRRVFVTQLANASGQGALTSLRSPVAGMTSVVTTITYTTIDPARPTALIPVELGTTLYFEDCHCPTQVIPTVTMAPYVAQCDKCGENGRSIVILAIPMDLNPNNRPAGVAGNINALASLDMSNAPNTPGQVAQGGPIPNPNSQGVNPGLGNPSVALDPTNALPKDSGPSRVVVAGAQGVRYSNA</sequence>
<keyword evidence="2" id="KW-1185">Reference proteome</keyword>
<evidence type="ECO:0000313" key="2">
    <source>
        <dbReference type="Proteomes" id="UP000805649"/>
    </source>
</evidence>
<proteinExistence type="predicted"/>
<evidence type="ECO:0000313" key="1">
    <source>
        <dbReference type="EMBL" id="KAL0936369.1"/>
    </source>
</evidence>
<dbReference type="Proteomes" id="UP000805649">
    <property type="component" value="Unassembled WGS sequence"/>
</dbReference>
<dbReference type="EMBL" id="VUJX02000005">
    <property type="protein sequence ID" value="KAL0936369.1"/>
    <property type="molecule type" value="Genomic_DNA"/>
</dbReference>
<accession>A0ACC3YWW1</accession>
<comment type="caution">
    <text evidence="1">The sequence shown here is derived from an EMBL/GenBank/DDBJ whole genome shotgun (WGS) entry which is preliminary data.</text>
</comment>